<evidence type="ECO:0000259" key="2">
    <source>
        <dbReference type="PROSITE" id="PS50837"/>
    </source>
</evidence>
<reference evidence="3 4" key="1">
    <citation type="journal article" date="2012" name="Science">
        <title>The Paleozoic origin of enzymatic lignin decomposition reconstructed from 31 fungal genomes.</title>
        <authorList>
            <person name="Floudas D."/>
            <person name="Binder M."/>
            <person name="Riley R."/>
            <person name="Barry K."/>
            <person name="Blanchette R.A."/>
            <person name="Henrissat B."/>
            <person name="Martinez A.T."/>
            <person name="Otillar R."/>
            <person name="Spatafora J.W."/>
            <person name="Yadav J.S."/>
            <person name="Aerts A."/>
            <person name="Benoit I."/>
            <person name="Boyd A."/>
            <person name="Carlson A."/>
            <person name="Copeland A."/>
            <person name="Coutinho P.M."/>
            <person name="de Vries R.P."/>
            <person name="Ferreira P."/>
            <person name="Findley K."/>
            <person name="Foster B."/>
            <person name="Gaskell J."/>
            <person name="Glotzer D."/>
            <person name="Gorecki P."/>
            <person name="Heitman J."/>
            <person name="Hesse C."/>
            <person name="Hori C."/>
            <person name="Igarashi K."/>
            <person name="Jurgens J.A."/>
            <person name="Kallen N."/>
            <person name="Kersten P."/>
            <person name="Kohler A."/>
            <person name="Kuees U."/>
            <person name="Kumar T.K.A."/>
            <person name="Kuo A."/>
            <person name="LaButti K."/>
            <person name="Larrondo L.F."/>
            <person name="Lindquist E."/>
            <person name="Ling A."/>
            <person name="Lombard V."/>
            <person name="Lucas S."/>
            <person name="Lundell T."/>
            <person name="Martin R."/>
            <person name="McLaughlin D.J."/>
            <person name="Morgenstern I."/>
            <person name="Morin E."/>
            <person name="Murat C."/>
            <person name="Nagy L.G."/>
            <person name="Nolan M."/>
            <person name="Ohm R.A."/>
            <person name="Patyshakuliyeva A."/>
            <person name="Rokas A."/>
            <person name="Ruiz-Duenas F.J."/>
            <person name="Sabat G."/>
            <person name="Salamov A."/>
            <person name="Samejima M."/>
            <person name="Schmutz J."/>
            <person name="Slot J.C."/>
            <person name="St John F."/>
            <person name="Stenlid J."/>
            <person name="Sun H."/>
            <person name="Sun S."/>
            <person name="Syed K."/>
            <person name="Tsang A."/>
            <person name="Wiebenga A."/>
            <person name="Young D."/>
            <person name="Pisabarro A."/>
            <person name="Eastwood D.C."/>
            <person name="Martin F."/>
            <person name="Cullen D."/>
            <person name="Grigoriev I.V."/>
            <person name="Hibbett D.S."/>
        </authorList>
    </citation>
    <scope>NUCLEOTIDE SEQUENCE [LARGE SCALE GENOMIC DNA]</scope>
    <source>
        <strain evidence="3 4">MD-104</strain>
    </source>
</reference>
<protein>
    <recommendedName>
        <fullName evidence="2">NACHT domain-containing protein</fullName>
    </recommendedName>
</protein>
<dbReference type="InterPro" id="IPR027417">
    <property type="entry name" value="P-loop_NTPase"/>
</dbReference>
<dbReference type="PROSITE" id="PS50837">
    <property type="entry name" value="NACHT"/>
    <property type="match status" value="1"/>
</dbReference>
<dbReference type="Proteomes" id="UP000218811">
    <property type="component" value="Unassembled WGS sequence"/>
</dbReference>
<dbReference type="InterPro" id="IPR003593">
    <property type="entry name" value="AAA+_ATPase"/>
</dbReference>
<name>A0A2H3J888_WOLCO</name>
<proteinExistence type="predicted"/>
<keyword evidence="4" id="KW-1185">Reference proteome</keyword>
<dbReference type="InterPro" id="IPR056884">
    <property type="entry name" value="NPHP3-like_N"/>
</dbReference>
<dbReference type="PANTHER" id="PTHR10039">
    <property type="entry name" value="AMELOGENIN"/>
    <property type="match status" value="1"/>
</dbReference>
<evidence type="ECO:0000313" key="3">
    <source>
        <dbReference type="EMBL" id="PCH35993.1"/>
    </source>
</evidence>
<dbReference type="OrthoDB" id="2804352at2759"/>
<sequence length="739" mass="83085">MFNRHTRTQEKRTVTGDSFELRPQTTAESSTHHVDRHIDDALKAIQLLSATAIDLASYAGVPGLEIALSSLSGLVKMVIKARDNDTLVNQIVGQVQAIVRLIEETVNSLMAHTETYQNGGDSTDYKAMPAHKLRQSHRLAKIFRSEQNAQLLNKIQCSIAEARSNFQTGCLVRIEFGMSSLQGDMTRIRGELVAGNEMLLTDCQQDEELLSRLLHIDHAEYRSAINSNKNGYLSGTRTGLLAQLKHWAQDVSDQPPIFILSGAAGTGKSTVAYELAKELDEEGHLGASFFFVRGDAALSSTEHVFPSIAYQLARTQPDFHSLIVEACRSHLARGGLQDIELQLRELIVNPLKTISVPRHPVVIIIDALDECTASASDRIPRMLYVLLKGIRELQTPLRILLTTRPEMHIDKVFASIEFRGTAKPFRMQDIPLVDADNDIRHYFAINLNKFSDVDHLLIARPNLIQSLVDHAEGLFIYATTIIRILQNDPRHLLELVDSLLNDPDLQTPETLRLVELDRLYLKALEAAFPSDFLFVRKENRRLVNSVLGTTAILEDQISPTTIKALLGIPINDTRSVLDRIGAVVYSDSDDDDEPIRPIHASFPQFLIDSERCPNPDFFVDPPLHNGQLASACLRLLNRDPDFSRNILRMDEPFTPKEHINDFHDRVHRYIPPHLRYAVKHWATHLHYASKEPELAGLVQSFAESKLLVWLEALSMLNELRSAIVSLDYARAWCQVGIKP</sequence>
<dbReference type="EMBL" id="KB467865">
    <property type="protein sequence ID" value="PCH35993.1"/>
    <property type="molecule type" value="Genomic_DNA"/>
</dbReference>
<dbReference type="OMA" id="SERERCF"/>
<accession>A0A2H3J888</accession>
<evidence type="ECO:0000256" key="1">
    <source>
        <dbReference type="ARBA" id="ARBA00022737"/>
    </source>
</evidence>
<dbReference type="Gene3D" id="3.40.50.300">
    <property type="entry name" value="P-loop containing nucleotide triphosphate hydrolases"/>
    <property type="match status" value="1"/>
</dbReference>
<dbReference type="InterPro" id="IPR007111">
    <property type="entry name" value="NACHT_NTPase"/>
</dbReference>
<dbReference type="AlphaFoldDB" id="A0A2H3J888"/>
<dbReference type="SMART" id="SM00382">
    <property type="entry name" value="AAA"/>
    <property type="match status" value="1"/>
</dbReference>
<dbReference type="PANTHER" id="PTHR10039:SF15">
    <property type="entry name" value="NACHT DOMAIN-CONTAINING PROTEIN"/>
    <property type="match status" value="1"/>
</dbReference>
<dbReference type="SUPFAM" id="SSF52540">
    <property type="entry name" value="P-loop containing nucleoside triphosphate hydrolases"/>
    <property type="match status" value="1"/>
</dbReference>
<feature type="domain" description="NACHT" evidence="2">
    <location>
        <begin position="256"/>
        <end position="405"/>
    </location>
</feature>
<gene>
    <name evidence="3" type="ORF">WOLCODRAFT_108014</name>
</gene>
<keyword evidence="1" id="KW-0677">Repeat</keyword>
<evidence type="ECO:0000313" key="4">
    <source>
        <dbReference type="Proteomes" id="UP000218811"/>
    </source>
</evidence>
<dbReference type="Pfam" id="PF24883">
    <property type="entry name" value="NPHP3_N"/>
    <property type="match status" value="1"/>
</dbReference>
<organism evidence="3 4">
    <name type="scientific">Wolfiporia cocos (strain MD-104)</name>
    <name type="common">Brown rot fungus</name>
    <dbReference type="NCBI Taxonomy" id="742152"/>
    <lineage>
        <taxon>Eukaryota</taxon>
        <taxon>Fungi</taxon>
        <taxon>Dikarya</taxon>
        <taxon>Basidiomycota</taxon>
        <taxon>Agaricomycotina</taxon>
        <taxon>Agaricomycetes</taxon>
        <taxon>Polyporales</taxon>
        <taxon>Phaeolaceae</taxon>
        <taxon>Wolfiporia</taxon>
    </lineage>
</organism>